<sequence>MFPREGVRVVHTVRRTPRVVEQGGAPRHRRARAAGTPGRGAAARAPPGRAGLRTTRIPRRVPEAGADSGP</sequence>
<name>A0A6I6FF93_9ACTN</name>
<dbReference type="AlphaFoldDB" id="A0A6I6FF93"/>
<dbReference type="EMBL" id="CP034279">
    <property type="protein sequence ID" value="QGV82743.1"/>
    <property type="molecule type" value="Genomic_DNA"/>
</dbReference>
<proteinExistence type="predicted"/>
<dbReference type="Proteomes" id="UP000422572">
    <property type="component" value="Chromosome"/>
</dbReference>
<feature type="region of interest" description="Disordered" evidence="1">
    <location>
        <begin position="20"/>
        <end position="70"/>
    </location>
</feature>
<gene>
    <name evidence="2" type="ORF">EIZ62_18670</name>
</gene>
<reference evidence="2 3" key="1">
    <citation type="submission" date="2018-12" db="EMBL/GenBank/DDBJ databases">
        <title>Complete genome sequence of Streptomyces ficellus NRRL8067, the producer of ficellomycin, feldamycin and nojirimycin.</title>
        <authorList>
            <person name="Zhang H."/>
            <person name="Yue R."/>
            <person name="Liu Y."/>
            <person name="Li M."/>
            <person name="Mu H."/>
            <person name="Zhang J."/>
        </authorList>
    </citation>
    <scope>NUCLEOTIDE SEQUENCE [LARGE SCALE GENOMIC DNA]</scope>
    <source>
        <strain evidence="2 3">NRRL 8067</strain>
    </source>
</reference>
<organism evidence="2 3">
    <name type="scientific">Streptomyces ficellus</name>
    <dbReference type="NCBI Taxonomy" id="1977088"/>
    <lineage>
        <taxon>Bacteria</taxon>
        <taxon>Bacillati</taxon>
        <taxon>Actinomycetota</taxon>
        <taxon>Actinomycetes</taxon>
        <taxon>Kitasatosporales</taxon>
        <taxon>Streptomycetaceae</taxon>
        <taxon>Streptomyces</taxon>
    </lineage>
</organism>
<dbReference type="KEGG" id="sfic:EIZ62_18670"/>
<keyword evidence="3" id="KW-1185">Reference proteome</keyword>
<feature type="compositionally biased region" description="Low complexity" evidence="1">
    <location>
        <begin position="33"/>
        <end position="51"/>
    </location>
</feature>
<protein>
    <submittedName>
        <fullName evidence="2">Uncharacterized protein</fullName>
    </submittedName>
</protein>
<evidence type="ECO:0000256" key="1">
    <source>
        <dbReference type="SAM" id="MobiDB-lite"/>
    </source>
</evidence>
<evidence type="ECO:0000313" key="2">
    <source>
        <dbReference type="EMBL" id="QGV82743.1"/>
    </source>
</evidence>
<accession>A0A6I6FF93</accession>
<evidence type="ECO:0000313" key="3">
    <source>
        <dbReference type="Proteomes" id="UP000422572"/>
    </source>
</evidence>